<accession>A0AAN1SI02</accession>
<dbReference type="EMBL" id="AP012046">
    <property type="protein sequence ID" value="BAK95172.1"/>
    <property type="molecule type" value="Genomic_DNA"/>
</dbReference>
<proteinExistence type="predicted"/>
<sequence length="56" mass="6087">MSKTNKELATELTIATINAISSHKRQDGASGYNPPDSNAVVNIFNKYFEAVKSAEN</sequence>
<dbReference type="Proteomes" id="UP000002663">
    <property type="component" value="Chromosome"/>
</dbReference>
<evidence type="ECO:0000313" key="1">
    <source>
        <dbReference type="EMBL" id="BAK95172.1"/>
    </source>
</evidence>
<evidence type="ECO:0000313" key="2">
    <source>
        <dbReference type="Proteomes" id="UP000002663"/>
    </source>
</evidence>
<name>A0AAN1SI02_TETHN</name>
<dbReference type="KEGG" id="thl:TEH_18450"/>
<organism evidence="1 2">
    <name type="scientific">Tetragenococcus halophilus (strain DSM 20338 / JCM 20259 / NCIMB 9735 / NBRC 12172)</name>
    <name type="common">Pediococcus halophilus</name>
    <dbReference type="NCBI Taxonomy" id="945021"/>
    <lineage>
        <taxon>Bacteria</taxon>
        <taxon>Bacillati</taxon>
        <taxon>Bacillota</taxon>
        <taxon>Bacilli</taxon>
        <taxon>Lactobacillales</taxon>
        <taxon>Enterococcaceae</taxon>
        <taxon>Tetragenococcus</taxon>
    </lineage>
</organism>
<gene>
    <name evidence="1" type="ordered locus">TEH_18450</name>
</gene>
<dbReference type="RefSeq" id="WP_014125214.1">
    <property type="nucleotide sequence ID" value="NC_016052.1"/>
</dbReference>
<protein>
    <submittedName>
        <fullName evidence="1">Uncharacterized protein</fullName>
    </submittedName>
</protein>
<reference evidence="1 2" key="1">
    <citation type="submission" date="2011-01" db="EMBL/GenBank/DDBJ databases">
        <title>Whole genome sequence of Tetragenococcus halophilus NBRC 12172.</title>
        <authorList>
            <person name="Nakazawa H."/>
            <person name="Omata S."/>
            <person name="Koga C."/>
            <person name="Watanabe Y."/>
            <person name="Katano Y."/>
            <person name="Ito N."/>
            <person name="Tsukatani N."/>
            <person name="Ankai A."/>
            <person name="Oguchi A."/>
            <person name="Fukui S."/>
            <person name="Yashiro I."/>
            <person name="Kamata S."/>
            <person name="Hashimoto Y."/>
            <person name="Yamazaki J."/>
            <person name="Taguchi H."/>
            <person name="Tanaka A."/>
            <person name="Koyama T."/>
            <person name="Ichige A."/>
            <person name="Hanya Y."/>
            <person name="Tanikawa S."/>
            <person name="Yamazaki S."/>
            <person name="Fujita N."/>
        </authorList>
    </citation>
    <scope>NUCLEOTIDE SEQUENCE [LARGE SCALE GENOMIC DNA]</scope>
    <source>
        <strain evidence="2">DSM 20338 / JCM 20259 / NCIMB 9735 / NBRC 12172</strain>
    </source>
</reference>
<dbReference type="AlphaFoldDB" id="A0AAN1SI02"/>